<dbReference type="Gene3D" id="3.40.850.10">
    <property type="entry name" value="Kinesin motor domain"/>
    <property type="match status" value="1"/>
</dbReference>
<keyword evidence="2" id="KW-1185">Reference proteome</keyword>
<name>A0A1V9YU44_ACHHY</name>
<evidence type="ECO:0000313" key="2">
    <source>
        <dbReference type="Proteomes" id="UP000243579"/>
    </source>
</evidence>
<proteinExistence type="predicted"/>
<reference evidence="1 2" key="1">
    <citation type="journal article" date="2014" name="Genome Biol. Evol.">
        <title>The secreted proteins of Achlya hypogyna and Thraustotheca clavata identify the ancestral oomycete secretome and reveal gene acquisitions by horizontal gene transfer.</title>
        <authorList>
            <person name="Misner I."/>
            <person name="Blouin N."/>
            <person name="Leonard G."/>
            <person name="Richards T.A."/>
            <person name="Lane C.E."/>
        </authorList>
    </citation>
    <scope>NUCLEOTIDE SEQUENCE [LARGE SCALE GENOMIC DNA]</scope>
    <source>
        <strain evidence="1 2">ATCC 48635</strain>
    </source>
</reference>
<evidence type="ECO:0000313" key="1">
    <source>
        <dbReference type="EMBL" id="OQR89208.1"/>
    </source>
</evidence>
<dbReference type="SUPFAM" id="SSF52540">
    <property type="entry name" value="P-loop containing nucleoside triphosphate hydrolases"/>
    <property type="match status" value="1"/>
</dbReference>
<dbReference type="AlphaFoldDB" id="A0A1V9YU44"/>
<dbReference type="Proteomes" id="UP000243579">
    <property type="component" value="Unassembled WGS sequence"/>
</dbReference>
<organism evidence="1 2">
    <name type="scientific">Achlya hypogyna</name>
    <name type="common">Oomycete</name>
    <name type="synonym">Protoachlya hypogyna</name>
    <dbReference type="NCBI Taxonomy" id="1202772"/>
    <lineage>
        <taxon>Eukaryota</taxon>
        <taxon>Sar</taxon>
        <taxon>Stramenopiles</taxon>
        <taxon>Oomycota</taxon>
        <taxon>Saprolegniomycetes</taxon>
        <taxon>Saprolegniales</taxon>
        <taxon>Achlyaceae</taxon>
        <taxon>Achlya</taxon>
    </lineage>
</organism>
<dbReference type="OrthoDB" id="185175at2759"/>
<sequence>MAKYASLYQQEALAARRSWSAHREVGDDLLETLSVPITTAALSDALARRFEVANDRTYTYVGDTLLSVNPAPRLLHHATGNSIYDEATVFWYRDHDEAACSPHPFALAKR</sequence>
<gene>
    <name evidence="1" type="ORF">ACHHYP_06420</name>
</gene>
<comment type="caution">
    <text evidence="1">The sequence shown here is derived from an EMBL/GenBank/DDBJ whole genome shotgun (WGS) entry which is preliminary data.</text>
</comment>
<protein>
    <recommendedName>
        <fullName evidence="3">Myosin motor domain-containing protein</fullName>
    </recommendedName>
</protein>
<evidence type="ECO:0008006" key="3">
    <source>
        <dbReference type="Google" id="ProtNLM"/>
    </source>
</evidence>
<accession>A0A1V9YU44</accession>
<dbReference type="InterPro" id="IPR027417">
    <property type="entry name" value="P-loop_NTPase"/>
</dbReference>
<dbReference type="InterPro" id="IPR036961">
    <property type="entry name" value="Kinesin_motor_dom_sf"/>
</dbReference>
<dbReference type="EMBL" id="JNBR01000890">
    <property type="protein sequence ID" value="OQR89208.1"/>
    <property type="molecule type" value="Genomic_DNA"/>
</dbReference>